<organism evidence="2 3">
    <name type="scientific">Sinanodonta woodiana</name>
    <name type="common">Chinese pond mussel</name>
    <name type="synonym">Anodonta woodiana</name>
    <dbReference type="NCBI Taxonomy" id="1069815"/>
    <lineage>
        <taxon>Eukaryota</taxon>
        <taxon>Metazoa</taxon>
        <taxon>Spiralia</taxon>
        <taxon>Lophotrochozoa</taxon>
        <taxon>Mollusca</taxon>
        <taxon>Bivalvia</taxon>
        <taxon>Autobranchia</taxon>
        <taxon>Heteroconchia</taxon>
        <taxon>Palaeoheterodonta</taxon>
        <taxon>Unionida</taxon>
        <taxon>Unionoidea</taxon>
        <taxon>Unionidae</taxon>
        <taxon>Unioninae</taxon>
        <taxon>Sinanodonta</taxon>
    </lineage>
</organism>
<evidence type="ECO:0000256" key="1">
    <source>
        <dbReference type="ARBA" id="ARBA00008390"/>
    </source>
</evidence>
<dbReference type="CDD" id="cd00742">
    <property type="entry name" value="FABP"/>
    <property type="match status" value="1"/>
</dbReference>
<dbReference type="Pfam" id="PF14651">
    <property type="entry name" value="Lipocalin_7"/>
    <property type="match status" value="1"/>
</dbReference>
<dbReference type="Proteomes" id="UP001634394">
    <property type="component" value="Unassembled WGS sequence"/>
</dbReference>
<reference evidence="2 3" key="1">
    <citation type="submission" date="2024-11" db="EMBL/GenBank/DDBJ databases">
        <title>Chromosome-level genome assembly of the freshwater bivalve Anodonta woodiana.</title>
        <authorList>
            <person name="Chen X."/>
        </authorList>
    </citation>
    <scope>NUCLEOTIDE SEQUENCE [LARGE SCALE GENOMIC DNA]</scope>
    <source>
        <strain evidence="2">MN2024</strain>
        <tissue evidence="2">Gills</tissue>
    </source>
</reference>
<dbReference type="EMBL" id="JBJQND010000013">
    <property type="protein sequence ID" value="KAL3856260.1"/>
    <property type="molecule type" value="Genomic_DNA"/>
</dbReference>
<proteinExistence type="inferred from homology"/>
<dbReference type="PANTHER" id="PTHR11955">
    <property type="entry name" value="FATTY ACID BINDING PROTEIN"/>
    <property type="match status" value="1"/>
</dbReference>
<dbReference type="InterPro" id="IPR031259">
    <property type="entry name" value="ILBP"/>
</dbReference>
<comment type="similarity">
    <text evidence="1">Belongs to the calycin superfamily. Fatty-acid binding protein (FABP) family.</text>
</comment>
<name>A0ABD3V4A7_SINWO</name>
<sequence length="131" mass="14287">MAALLGKWDFKSYENLDAYMSATGVSEEHQKVARESRPKLEISQSGDTWTLKTTVGDKVKDTTFTPGVEFDSVALTGQPLKCTVVIEGNKMTETQKAGGVEITVTREASGDELVSVMSVKDVHATIRFTRA</sequence>
<evidence type="ECO:0000313" key="3">
    <source>
        <dbReference type="Proteomes" id="UP001634394"/>
    </source>
</evidence>
<dbReference type="InterPro" id="IPR000463">
    <property type="entry name" value="Fatty_acid-bd"/>
</dbReference>
<dbReference type="SUPFAM" id="SSF50814">
    <property type="entry name" value="Lipocalins"/>
    <property type="match status" value="1"/>
</dbReference>
<dbReference type="AlphaFoldDB" id="A0ABD3V4A7"/>
<dbReference type="InterPro" id="IPR012674">
    <property type="entry name" value="Calycin"/>
</dbReference>
<dbReference type="PRINTS" id="PR00178">
    <property type="entry name" value="FATTYACIDBP"/>
</dbReference>
<comment type="caution">
    <text evidence="2">The sequence shown here is derived from an EMBL/GenBank/DDBJ whole genome shotgun (WGS) entry which is preliminary data.</text>
</comment>
<protein>
    <submittedName>
        <fullName evidence="2">Uncharacterized protein</fullName>
    </submittedName>
</protein>
<evidence type="ECO:0000313" key="2">
    <source>
        <dbReference type="EMBL" id="KAL3856260.1"/>
    </source>
</evidence>
<accession>A0ABD3V4A7</accession>
<dbReference type="GO" id="GO:0008289">
    <property type="term" value="F:lipid binding"/>
    <property type="evidence" value="ECO:0007669"/>
    <property type="project" value="UniProtKB-KW"/>
</dbReference>
<gene>
    <name evidence="2" type="ORF">ACJMK2_011034</name>
</gene>
<keyword evidence="3" id="KW-1185">Reference proteome</keyword>
<dbReference type="Gene3D" id="2.40.128.20">
    <property type="match status" value="1"/>
</dbReference>